<feature type="domain" description="PPM-type phosphatase" evidence="2">
    <location>
        <begin position="169"/>
        <end position="547"/>
    </location>
</feature>
<gene>
    <name evidence="3" type="ORF">DEA37_0009376</name>
</gene>
<organism evidence="3 4">
    <name type="scientific">Paragonimus westermani</name>
    <dbReference type="NCBI Taxonomy" id="34504"/>
    <lineage>
        <taxon>Eukaryota</taxon>
        <taxon>Metazoa</taxon>
        <taxon>Spiralia</taxon>
        <taxon>Lophotrochozoa</taxon>
        <taxon>Platyhelminthes</taxon>
        <taxon>Trematoda</taxon>
        <taxon>Digenea</taxon>
        <taxon>Plagiorchiida</taxon>
        <taxon>Troglotremata</taxon>
        <taxon>Troglotrematidae</taxon>
        <taxon>Paragonimus</taxon>
    </lineage>
</organism>
<dbReference type="InterPro" id="IPR053287">
    <property type="entry name" value="PP2C-like_domain"/>
</dbReference>
<dbReference type="PROSITE" id="PS51746">
    <property type="entry name" value="PPM_2"/>
    <property type="match status" value="1"/>
</dbReference>
<dbReference type="PANTHER" id="PTHR21586">
    <property type="entry name" value="TIPA"/>
    <property type="match status" value="1"/>
</dbReference>
<keyword evidence="4" id="KW-1185">Reference proteome</keyword>
<dbReference type="InterPro" id="IPR001932">
    <property type="entry name" value="PPM-type_phosphatase-like_dom"/>
</dbReference>
<dbReference type="EMBL" id="QNGE01000740">
    <property type="protein sequence ID" value="KAA3679432.1"/>
    <property type="molecule type" value="Genomic_DNA"/>
</dbReference>
<sequence length="705" mass="77265">MAELTITALQPYLSIVYAQIFLHDVPLMMSVTNKFALNKTNGKSELGLTKSWSLKEGLRALRRSLTFSSSQENNESIPQCSSQHSDLRFRHRIFSQCDVWRALSPDELPDCAVFPLVAISALSQEVFASCTGPNTGILAVHKWLKVKPTNCAALESWKPMRNRKADGISVSLYEKNPLTDRTSGEPNADAFVVRARCDSAFLAVADGVNWGRDAMQAARCAIYAVYEYLESHLYGTDVPKTKVTNTREAAQLLFETFSAAQERIVACTSGLTTLCVALVLPVIDVTILHDKQSTQSDHTYSSTNSLDGSSLAVTNQFALIVVSVGDSQAFLLSKFHGIREVTGWVPVPLSNIHKTAGDRLSTPVPVKDHSDPDSPSSCSTSPPVRDFRDAGGALGAVYKNGNPELNNLMCAVTLCDPGDLVILGSDGLTDNFDPVITQIAVPESPHLEFVDDQDEPDLDSVSSVETTDRPCHPAKSWFNPLSLSPPPCVSIWPRPPPPPPSPSATAITCLSSLPNLLNPNEYARTHLQSNSLQSHPIDPISARNLNFTNQLELSWSERRRYAGKELERIWHETDALTSSPSGIGGTTSSRDLCEALIAHALRITAAKRELLQDPELARLRMNPAKLKQLSLAIPEEVLSAESVRAQRKWLAETLRLTPGKLDHATVVIYEIGHYRGDENEVYEETISEGPPLVFNRPSTFSHSEP</sequence>
<dbReference type="Gene3D" id="3.60.40.10">
    <property type="entry name" value="PPM-type phosphatase domain"/>
    <property type="match status" value="1"/>
</dbReference>
<reference evidence="3 4" key="1">
    <citation type="journal article" date="2019" name="Gigascience">
        <title>Whole-genome sequence of the oriental lung fluke Paragonimus westermani.</title>
        <authorList>
            <person name="Oey H."/>
            <person name="Zakrzewski M."/>
            <person name="Narain K."/>
            <person name="Devi K.R."/>
            <person name="Agatsuma T."/>
            <person name="Nawaratna S."/>
            <person name="Gobert G.N."/>
            <person name="Jones M.K."/>
            <person name="Ragan M.A."/>
            <person name="McManus D.P."/>
            <person name="Krause L."/>
        </authorList>
    </citation>
    <scope>NUCLEOTIDE SEQUENCE [LARGE SCALE GENOMIC DNA]</scope>
    <source>
        <strain evidence="3 4">IND2009</strain>
    </source>
</reference>
<feature type="compositionally biased region" description="Low complexity" evidence="1">
    <location>
        <begin position="373"/>
        <end position="384"/>
    </location>
</feature>
<name>A0A5J4NVV5_9TREM</name>
<comment type="caution">
    <text evidence="3">The sequence shown here is derived from an EMBL/GenBank/DDBJ whole genome shotgun (WGS) entry which is preliminary data.</text>
</comment>
<evidence type="ECO:0000256" key="1">
    <source>
        <dbReference type="SAM" id="MobiDB-lite"/>
    </source>
</evidence>
<proteinExistence type="predicted"/>
<dbReference type="SMART" id="SM00332">
    <property type="entry name" value="PP2Cc"/>
    <property type="match status" value="1"/>
</dbReference>
<evidence type="ECO:0000313" key="4">
    <source>
        <dbReference type="Proteomes" id="UP000324629"/>
    </source>
</evidence>
<dbReference type="InterPro" id="IPR036457">
    <property type="entry name" value="PPM-type-like_dom_sf"/>
</dbReference>
<dbReference type="Proteomes" id="UP000324629">
    <property type="component" value="Unassembled WGS sequence"/>
</dbReference>
<protein>
    <recommendedName>
        <fullName evidence="2">PPM-type phosphatase domain-containing protein</fullName>
    </recommendedName>
</protein>
<evidence type="ECO:0000259" key="2">
    <source>
        <dbReference type="PROSITE" id="PS51746"/>
    </source>
</evidence>
<dbReference type="SUPFAM" id="SSF81606">
    <property type="entry name" value="PP2C-like"/>
    <property type="match status" value="1"/>
</dbReference>
<dbReference type="PANTHER" id="PTHR21586:SF0">
    <property type="entry name" value="PP2C-LIKE DOMAIN-CONTAINING PROTEIN CG9801"/>
    <property type="match status" value="1"/>
</dbReference>
<feature type="region of interest" description="Disordered" evidence="1">
    <location>
        <begin position="356"/>
        <end position="385"/>
    </location>
</feature>
<dbReference type="AlphaFoldDB" id="A0A5J4NVV5"/>
<accession>A0A5J4NVV5</accession>
<evidence type="ECO:0000313" key="3">
    <source>
        <dbReference type="EMBL" id="KAA3679432.1"/>
    </source>
</evidence>